<sequence>MSNVDIFVGEIIGTAILILFGAGVCAAVTLRFSKARASGWIVIAFGWGFGVLAGAYTAAPLSGGHINPAVTLGLAVDTGVWDKVWVYLLGQIVGAMLGAILAYLLYFAQFRANVRQTGTTDGTVDEAVPTLGIFSTIPEIRNPVANLMTEILATIALVLPILALVGDDRVVQGVGIGPIPGEGAGIYGSGISILLVSLLVVGIGLSLGGPTGYAINPARDLGPRIVHQFLPIPNKGTSDWGYAWIPVVGPAVGGILGALIYNAAF</sequence>
<dbReference type="SUPFAM" id="SSF81338">
    <property type="entry name" value="Aquaporin-like"/>
    <property type="match status" value="1"/>
</dbReference>
<dbReference type="GO" id="GO:0015254">
    <property type="term" value="F:glycerol channel activity"/>
    <property type="evidence" value="ECO:0007669"/>
    <property type="project" value="TreeGrafter"/>
</dbReference>
<proteinExistence type="inferred from homology"/>
<accession>A0A0K8PFY9</accession>
<evidence type="ECO:0000256" key="3">
    <source>
        <dbReference type="ARBA" id="ARBA00022448"/>
    </source>
</evidence>
<keyword evidence="10" id="KW-1185">Reference proteome</keyword>
<keyword evidence="5 8" id="KW-1133">Transmembrane helix</keyword>
<evidence type="ECO:0000256" key="1">
    <source>
        <dbReference type="ARBA" id="ARBA00004141"/>
    </source>
</evidence>
<dbReference type="RefSeq" id="WP_059416041.1">
    <property type="nucleotide sequence ID" value="NZ_DF968221.1"/>
</dbReference>
<dbReference type="PANTHER" id="PTHR43829:SF9">
    <property type="entry name" value="AQUAPORIN-9"/>
    <property type="match status" value="1"/>
</dbReference>
<feature type="transmembrane region" description="Helical" evidence="8">
    <location>
        <begin position="242"/>
        <end position="264"/>
    </location>
</feature>
<evidence type="ECO:0000256" key="8">
    <source>
        <dbReference type="SAM" id="Phobius"/>
    </source>
</evidence>
<protein>
    <submittedName>
        <fullName evidence="9">Glycerol uptake facilitator protein</fullName>
    </submittedName>
</protein>
<dbReference type="PROSITE" id="PS00221">
    <property type="entry name" value="MIP"/>
    <property type="match status" value="1"/>
</dbReference>
<dbReference type="GO" id="GO:0005886">
    <property type="term" value="C:plasma membrane"/>
    <property type="evidence" value="ECO:0007669"/>
    <property type="project" value="TreeGrafter"/>
</dbReference>
<evidence type="ECO:0000256" key="2">
    <source>
        <dbReference type="ARBA" id="ARBA00006175"/>
    </source>
</evidence>
<dbReference type="InterPro" id="IPR022357">
    <property type="entry name" value="MIP_CS"/>
</dbReference>
<dbReference type="InterPro" id="IPR023271">
    <property type="entry name" value="Aquaporin-like"/>
</dbReference>
<evidence type="ECO:0000256" key="5">
    <source>
        <dbReference type="ARBA" id="ARBA00022989"/>
    </source>
</evidence>
<comment type="subcellular location">
    <subcellularLocation>
        <location evidence="1">Membrane</location>
        <topology evidence="1">Multi-pass membrane protein</topology>
    </subcellularLocation>
</comment>
<evidence type="ECO:0000256" key="4">
    <source>
        <dbReference type="ARBA" id="ARBA00022692"/>
    </source>
</evidence>
<dbReference type="Proteomes" id="UP000053859">
    <property type="component" value="Unassembled WGS sequence"/>
</dbReference>
<name>A0A0K8PFY9_STRAJ</name>
<feature type="transmembrane region" description="Helical" evidence="8">
    <location>
        <begin position="37"/>
        <end position="59"/>
    </location>
</feature>
<dbReference type="PRINTS" id="PR00783">
    <property type="entry name" value="MINTRINSICP"/>
</dbReference>
<dbReference type="PANTHER" id="PTHR43829">
    <property type="entry name" value="AQUAPORIN OR AQUAGLYCEROPORIN RELATED"/>
    <property type="match status" value="1"/>
</dbReference>
<evidence type="ECO:0000313" key="10">
    <source>
        <dbReference type="Proteomes" id="UP000053859"/>
    </source>
</evidence>
<dbReference type="Gene3D" id="1.20.1080.10">
    <property type="entry name" value="Glycerol uptake facilitator protein"/>
    <property type="match status" value="1"/>
</dbReference>
<reference evidence="9" key="1">
    <citation type="journal article" date="2015" name="Genome Announc.">
        <title>Draft Genome Sequence of Thiostrepton-Producing Streptomyces azureus ATCC 14921.</title>
        <authorList>
            <person name="Sakihara K."/>
            <person name="Maeda J."/>
            <person name="Tashiro K."/>
            <person name="Fujino Y."/>
            <person name="Kuhara S."/>
            <person name="Ohshima T."/>
            <person name="Ogata S."/>
            <person name="Doi K."/>
        </authorList>
    </citation>
    <scope>NUCLEOTIDE SEQUENCE [LARGE SCALE GENOMIC DNA]</scope>
    <source>
        <strain evidence="9">ATCC14921</strain>
    </source>
</reference>
<keyword evidence="4 7" id="KW-0812">Transmembrane</keyword>
<dbReference type="OrthoDB" id="9807293at2"/>
<organism evidence="9 10">
    <name type="scientific">Streptomyces azureus</name>
    <dbReference type="NCBI Taxonomy" id="146537"/>
    <lineage>
        <taxon>Bacteria</taxon>
        <taxon>Bacillati</taxon>
        <taxon>Actinomycetota</taxon>
        <taxon>Actinomycetes</taxon>
        <taxon>Kitasatosporales</taxon>
        <taxon>Streptomycetaceae</taxon>
        <taxon>Streptomyces</taxon>
    </lineage>
</organism>
<dbReference type="Pfam" id="PF00230">
    <property type="entry name" value="MIP"/>
    <property type="match status" value="1"/>
</dbReference>
<dbReference type="EMBL" id="DF968221">
    <property type="protein sequence ID" value="GAP46800.1"/>
    <property type="molecule type" value="Genomic_DNA"/>
</dbReference>
<dbReference type="InterPro" id="IPR050363">
    <property type="entry name" value="MIP/Aquaporin"/>
</dbReference>
<evidence type="ECO:0000313" key="9">
    <source>
        <dbReference type="EMBL" id="GAP46800.1"/>
    </source>
</evidence>
<dbReference type="InterPro" id="IPR000425">
    <property type="entry name" value="MIP"/>
</dbReference>
<feature type="transmembrane region" description="Helical" evidence="8">
    <location>
        <begin position="6"/>
        <end position="30"/>
    </location>
</feature>
<gene>
    <name evidence="9" type="ORF">SAZU_1537</name>
</gene>
<keyword evidence="3 7" id="KW-0813">Transport</keyword>
<dbReference type="PATRIC" id="fig|146537.3.peg.1619"/>
<feature type="transmembrane region" description="Helical" evidence="8">
    <location>
        <begin position="84"/>
        <end position="106"/>
    </location>
</feature>
<evidence type="ECO:0000256" key="7">
    <source>
        <dbReference type="RuleBase" id="RU000477"/>
    </source>
</evidence>
<feature type="transmembrane region" description="Helical" evidence="8">
    <location>
        <begin position="144"/>
        <end position="166"/>
    </location>
</feature>
<keyword evidence="6 8" id="KW-0472">Membrane</keyword>
<evidence type="ECO:0000256" key="6">
    <source>
        <dbReference type="ARBA" id="ARBA00023136"/>
    </source>
</evidence>
<dbReference type="AlphaFoldDB" id="A0A0K8PFY9"/>
<comment type="similarity">
    <text evidence="2 7">Belongs to the MIP/aquaporin (TC 1.A.8) family.</text>
</comment>
<feature type="transmembrane region" description="Helical" evidence="8">
    <location>
        <begin position="186"/>
        <end position="207"/>
    </location>
</feature>